<dbReference type="RefSeq" id="WP_111749378.1">
    <property type="nucleotide sequence ID" value="NZ_PTPX01000006.1"/>
</dbReference>
<dbReference type="AlphaFoldDB" id="A0A328C4F8"/>
<proteinExistence type="predicted"/>
<evidence type="ECO:0000313" key="2">
    <source>
        <dbReference type="Proteomes" id="UP000248689"/>
    </source>
</evidence>
<comment type="caution">
    <text evidence="1">The sequence shown here is derived from an EMBL/GenBank/DDBJ whole genome shotgun (WGS) entry which is preliminary data.</text>
</comment>
<gene>
    <name evidence="1" type="ORF">C5N92_02915</name>
</gene>
<accession>A0A328C4F8</accession>
<dbReference type="OrthoDB" id="9796641at2"/>
<name>A0A328C4F8_9PAST</name>
<reference evidence="2" key="1">
    <citation type="submission" date="2018-02" db="EMBL/GenBank/DDBJ databases">
        <title>Glaesserella australis sp. nov., isolated from the lungs of pigs.</title>
        <authorList>
            <person name="Turni C."/>
            <person name="Christensen H."/>
        </authorList>
    </citation>
    <scope>NUCLEOTIDE SEQUENCE [LARGE SCALE GENOMIC DNA]</scope>
    <source>
        <strain evidence="2">HS4635</strain>
    </source>
</reference>
<dbReference type="InterPro" id="IPR025528">
    <property type="entry name" value="BrnA_antitoxin"/>
</dbReference>
<evidence type="ECO:0000313" key="1">
    <source>
        <dbReference type="EMBL" id="RAL19414.1"/>
    </source>
</evidence>
<dbReference type="EMBL" id="PTPX01000006">
    <property type="protein sequence ID" value="RAL19414.1"/>
    <property type="molecule type" value="Genomic_DNA"/>
</dbReference>
<keyword evidence="2" id="KW-1185">Reference proteome</keyword>
<dbReference type="Proteomes" id="UP000248689">
    <property type="component" value="Unassembled WGS sequence"/>
</dbReference>
<dbReference type="Pfam" id="PF14384">
    <property type="entry name" value="BrnA_antitoxin"/>
    <property type="match status" value="1"/>
</dbReference>
<organism evidence="1 2">
    <name type="scientific">Glaesserella australis</name>
    <dbReference type="NCBI Taxonomy" id="2094024"/>
    <lineage>
        <taxon>Bacteria</taxon>
        <taxon>Pseudomonadati</taxon>
        <taxon>Pseudomonadota</taxon>
        <taxon>Gammaproteobacteria</taxon>
        <taxon>Pasteurellales</taxon>
        <taxon>Pasteurellaceae</taxon>
        <taxon>Glaesserella</taxon>
    </lineage>
</organism>
<protein>
    <submittedName>
        <fullName evidence="1">Cytoplasmic protein</fullName>
    </submittedName>
</protein>
<sequence length="104" mass="11959">MSKIVTRTIDLKQAPNLDRTTKARLNQLSRLDDTQIDTSDIAELNDDFWKGAARNPFYKPVKERITVRIDIDTLHWLKSRANATGQGYQTLLNSILRNAMLQTE</sequence>